<keyword evidence="6" id="KW-1185">Reference proteome</keyword>
<evidence type="ECO:0000256" key="1">
    <source>
        <dbReference type="ARBA" id="ARBA00009995"/>
    </source>
</evidence>
<dbReference type="InterPro" id="IPR002213">
    <property type="entry name" value="UDP_glucos_trans"/>
</dbReference>
<keyword evidence="3" id="KW-0328">Glycosyltransferase</keyword>
<dbReference type="PROSITE" id="PS00375">
    <property type="entry name" value="UDPGT"/>
    <property type="match status" value="1"/>
</dbReference>
<dbReference type="PANTHER" id="PTHR48047:SF182">
    <property type="entry name" value="GLYCOSYLTRANSFERASE"/>
    <property type="match status" value="1"/>
</dbReference>
<dbReference type="GO" id="GO:0016757">
    <property type="term" value="F:glycosyltransferase activity"/>
    <property type="evidence" value="ECO:0007669"/>
    <property type="project" value="UniProtKB-KW"/>
</dbReference>
<dbReference type="SUPFAM" id="SSF53756">
    <property type="entry name" value="UDP-Glycosyltransferase/glycogen phosphorylase"/>
    <property type="match status" value="1"/>
</dbReference>
<dbReference type="FunFam" id="3.40.50.2000:FF:000063">
    <property type="entry name" value="Glycosyltransferase"/>
    <property type="match status" value="1"/>
</dbReference>
<comment type="caution">
    <text evidence="5">The sequence shown here is derived from an EMBL/GenBank/DDBJ whole genome shotgun (WGS) entry which is preliminary data.</text>
</comment>
<evidence type="ECO:0000256" key="4">
    <source>
        <dbReference type="RuleBase" id="RU362057"/>
    </source>
</evidence>
<dbReference type="AlphaFoldDB" id="A0ABD0VIW0"/>
<name>A0ABD0VIW0_DENTH</name>
<protein>
    <recommendedName>
        <fullName evidence="4">Glycosyltransferase</fullName>
        <ecNumber evidence="4">2.4.1.-</ecNumber>
    </recommendedName>
</protein>
<dbReference type="Proteomes" id="UP001552299">
    <property type="component" value="Unassembled WGS sequence"/>
</dbReference>
<dbReference type="CDD" id="cd03784">
    <property type="entry name" value="GT1_Gtf-like"/>
    <property type="match status" value="1"/>
</dbReference>
<proteinExistence type="inferred from homology"/>
<dbReference type="Pfam" id="PF00201">
    <property type="entry name" value="UDPGT"/>
    <property type="match status" value="1"/>
</dbReference>
<sequence>MASSAADLHIFFLPLLAPGHMIPMLDLSILISGRGPRSTIVTTPANAKLLRPSLSDTDNPNIHILTIPFTSDESIHYAENLTGHPIPDITPEFFASLCRLEPHFESLLLTHRPDCIISDVFYPWTANLAKRYGIPRIAFHGTSYFSFTVMSVISHLRLYESVSSFDEPFLVPGLPHSIKMTRSQMSSLITSPPEFMAGFPASFKETYGMVMNTFHELEPAYADFFKSAGGMRSWNVGPVFLCRRSVDSLRNRGGAAACEVFRWLDGKDAGSVLYVCFGSLARFTAVQLRELRAGLEAAGRSFIWVVKDDPAAEGSVPVTGEEEGSVGFVIKGWAPQLAILEHEALGGFLTHCGWNSCLEGIAAGLPMVTWPLFADQQFNERFLVDVLGVGVSVGSVVNSTRPEERTVVVAERVAAAVEAVMGGGEEAEERRRKAREMKEAAAKAVGEGGSSEVDLGRMVEELMALKMNRIKETAVNDRISA</sequence>
<dbReference type="EMBL" id="JANQDX010000005">
    <property type="protein sequence ID" value="KAL0924548.1"/>
    <property type="molecule type" value="Genomic_DNA"/>
</dbReference>
<gene>
    <name evidence="5" type="ORF">M5K25_005386</name>
</gene>
<dbReference type="PANTHER" id="PTHR48047">
    <property type="entry name" value="GLYCOSYLTRANSFERASE"/>
    <property type="match status" value="1"/>
</dbReference>
<evidence type="ECO:0000256" key="3">
    <source>
        <dbReference type="RuleBase" id="RU003718"/>
    </source>
</evidence>
<comment type="similarity">
    <text evidence="1 3">Belongs to the UDP-glycosyltransferase family.</text>
</comment>
<dbReference type="EC" id="2.4.1.-" evidence="4"/>
<keyword evidence="2 3" id="KW-0808">Transferase</keyword>
<dbReference type="Gene3D" id="3.40.50.2000">
    <property type="entry name" value="Glycogen Phosphorylase B"/>
    <property type="match status" value="2"/>
</dbReference>
<organism evidence="5 6">
    <name type="scientific">Dendrobium thyrsiflorum</name>
    <name type="common">Pinecone-like raceme dendrobium</name>
    <name type="synonym">Orchid</name>
    <dbReference type="NCBI Taxonomy" id="117978"/>
    <lineage>
        <taxon>Eukaryota</taxon>
        <taxon>Viridiplantae</taxon>
        <taxon>Streptophyta</taxon>
        <taxon>Embryophyta</taxon>
        <taxon>Tracheophyta</taxon>
        <taxon>Spermatophyta</taxon>
        <taxon>Magnoliopsida</taxon>
        <taxon>Liliopsida</taxon>
        <taxon>Asparagales</taxon>
        <taxon>Orchidaceae</taxon>
        <taxon>Epidendroideae</taxon>
        <taxon>Malaxideae</taxon>
        <taxon>Dendrobiinae</taxon>
        <taxon>Dendrobium</taxon>
    </lineage>
</organism>
<evidence type="ECO:0000256" key="2">
    <source>
        <dbReference type="ARBA" id="ARBA00022679"/>
    </source>
</evidence>
<reference evidence="5 6" key="1">
    <citation type="journal article" date="2024" name="Plant Biotechnol. J.">
        <title>Dendrobium thyrsiflorum genome and its molecular insights into genes involved in important horticultural traits.</title>
        <authorList>
            <person name="Chen B."/>
            <person name="Wang J.Y."/>
            <person name="Zheng P.J."/>
            <person name="Li K.L."/>
            <person name="Liang Y.M."/>
            <person name="Chen X.F."/>
            <person name="Zhang C."/>
            <person name="Zhao X."/>
            <person name="He X."/>
            <person name="Zhang G.Q."/>
            <person name="Liu Z.J."/>
            <person name="Xu Q."/>
        </authorList>
    </citation>
    <scope>NUCLEOTIDE SEQUENCE [LARGE SCALE GENOMIC DNA]</scope>
    <source>
        <strain evidence="5">GZMU011</strain>
    </source>
</reference>
<evidence type="ECO:0000313" key="6">
    <source>
        <dbReference type="Proteomes" id="UP001552299"/>
    </source>
</evidence>
<accession>A0ABD0VIW0</accession>
<evidence type="ECO:0000313" key="5">
    <source>
        <dbReference type="EMBL" id="KAL0924548.1"/>
    </source>
</evidence>
<dbReference type="InterPro" id="IPR035595">
    <property type="entry name" value="UDP_glycos_trans_CS"/>
</dbReference>